<dbReference type="AlphaFoldDB" id="B4HD03"/>
<dbReference type="eggNOG" id="KOG0321">
    <property type="taxonomic scope" value="Eukaryota"/>
</dbReference>
<dbReference type="OrthoDB" id="2096344at2759"/>
<dbReference type="EMBL" id="CH479585">
    <property type="protein sequence ID" value="EDW34911.1"/>
    <property type="molecule type" value="Genomic_DNA"/>
</dbReference>
<dbReference type="GO" id="GO:0005634">
    <property type="term" value="C:nucleus"/>
    <property type="evidence" value="ECO:0007669"/>
    <property type="project" value="EnsemblMetazoa"/>
</dbReference>
<dbReference type="STRING" id="7234.B4HD03"/>
<feature type="region of interest" description="Disordered" evidence="1">
    <location>
        <begin position="56"/>
        <end position="90"/>
    </location>
</feature>
<evidence type="ECO:0000313" key="3">
    <source>
        <dbReference type="Proteomes" id="UP000008744"/>
    </source>
</evidence>
<evidence type="ECO:0000256" key="1">
    <source>
        <dbReference type="SAM" id="MobiDB-lite"/>
    </source>
</evidence>
<protein>
    <submittedName>
        <fullName evidence="2">GL13200</fullName>
    </submittedName>
</protein>
<dbReference type="Proteomes" id="UP000008744">
    <property type="component" value="Unassembled WGS sequence"/>
</dbReference>
<sequence length="90" mass="10318">MDLTPRVDNWINIGHTRGLSEAERADKCRGPASTALATGKQKYNLRDLKFAARSLKHLIDQNPQKRPKPLESRERRLFEPPSPESTCRHI</sequence>
<accession>B4HD03</accession>
<proteinExistence type="predicted"/>
<evidence type="ECO:0000313" key="2">
    <source>
        <dbReference type="EMBL" id="EDW34911.1"/>
    </source>
</evidence>
<reference evidence="2 3" key="1">
    <citation type="journal article" date="2007" name="Nature">
        <title>Evolution of genes and genomes on the Drosophila phylogeny.</title>
        <authorList>
            <consortium name="Drosophila 12 Genomes Consortium"/>
            <person name="Clark A.G."/>
            <person name="Eisen M.B."/>
            <person name="Smith D.R."/>
            <person name="Bergman C.M."/>
            <person name="Oliver B."/>
            <person name="Markow T.A."/>
            <person name="Kaufman T.C."/>
            <person name="Kellis M."/>
            <person name="Gelbart W."/>
            <person name="Iyer V.N."/>
            <person name="Pollard D.A."/>
            <person name="Sackton T.B."/>
            <person name="Larracuente A.M."/>
            <person name="Singh N.D."/>
            <person name="Abad J.P."/>
            <person name="Abt D.N."/>
            <person name="Adryan B."/>
            <person name="Aguade M."/>
            <person name="Akashi H."/>
            <person name="Anderson W.W."/>
            <person name="Aquadro C.F."/>
            <person name="Ardell D.H."/>
            <person name="Arguello R."/>
            <person name="Artieri C.G."/>
            <person name="Barbash D.A."/>
            <person name="Barker D."/>
            <person name="Barsanti P."/>
            <person name="Batterham P."/>
            <person name="Batzoglou S."/>
            <person name="Begun D."/>
            <person name="Bhutkar A."/>
            <person name="Blanco E."/>
            <person name="Bosak S.A."/>
            <person name="Bradley R.K."/>
            <person name="Brand A.D."/>
            <person name="Brent M.R."/>
            <person name="Brooks A.N."/>
            <person name="Brown R.H."/>
            <person name="Butlin R.K."/>
            <person name="Caggese C."/>
            <person name="Calvi B.R."/>
            <person name="Bernardo de Carvalho A."/>
            <person name="Caspi A."/>
            <person name="Castrezana S."/>
            <person name="Celniker S.E."/>
            <person name="Chang J.L."/>
            <person name="Chapple C."/>
            <person name="Chatterji S."/>
            <person name="Chinwalla A."/>
            <person name="Civetta A."/>
            <person name="Clifton S.W."/>
            <person name="Comeron J.M."/>
            <person name="Costello J.C."/>
            <person name="Coyne J.A."/>
            <person name="Daub J."/>
            <person name="David R.G."/>
            <person name="Delcher A.L."/>
            <person name="Delehaunty K."/>
            <person name="Do C.B."/>
            <person name="Ebling H."/>
            <person name="Edwards K."/>
            <person name="Eickbush T."/>
            <person name="Evans J.D."/>
            <person name="Filipski A."/>
            <person name="Findeiss S."/>
            <person name="Freyhult E."/>
            <person name="Fulton L."/>
            <person name="Fulton R."/>
            <person name="Garcia A.C."/>
            <person name="Gardiner A."/>
            <person name="Garfield D.A."/>
            <person name="Garvin B.E."/>
            <person name="Gibson G."/>
            <person name="Gilbert D."/>
            <person name="Gnerre S."/>
            <person name="Godfrey J."/>
            <person name="Good R."/>
            <person name="Gotea V."/>
            <person name="Gravely B."/>
            <person name="Greenberg A.J."/>
            <person name="Griffiths-Jones S."/>
            <person name="Gross S."/>
            <person name="Guigo R."/>
            <person name="Gustafson E.A."/>
            <person name="Haerty W."/>
            <person name="Hahn M.W."/>
            <person name="Halligan D.L."/>
            <person name="Halpern A.L."/>
            <person name="Halter G.M."/>
            <person name="Han M.V."/>
            <person name="Heger A."/>
            <person name="Hillier L."/>
            <person name="Hinrichs A.S."/>
            <person name="Holmes I."/>
            <person name="Hoskins R.A."/>
            <person name="Hubisz M.J."/>
            <person name="Hultmark D."/>
            <person name="Huntley M.A."/>
            <person name="Jaffe D.B."/>
            <person name="Jagadeeshan S."/>
            <person name="Jeck W.R."/>
            <person name="Johnson J."/>
            <person name="Jones C.D."/>
            <person name="Jordan W.C."/>
            <person name="Karpen G.H."/>
            <person name="Kataoka E."/>
            <person name="Keightley P.D."/>
            <person name="Kheradpour P."/>
            <person name="Kirkness E.F."/>
            <person name="Koerich L.B."/>
            <person name="Kristiansen K."/>
            <person name="Kudrna D."/>
            <person name="Kulathinal R.J."/>
            <person name="Kumar S."/>
            <person name="Kwok R."/>
            <person name="Lander E."/>
            <person name="Langley C.H."/>
            <person name="Lapoint R."/>
            <person name="Lazzaro B.P."/>
            <person name="Lee S.J."/>
            <person name="Levesque L."/>
            <person name="Li R."/>
            <person name="Lin C.F."/>
            <person name="Lin M.F."/>
            <person name="Lindblad-Toh K."/>
            <person name="Llopart A."/>
            <person name="Long M."/>
            <person name="Low L."/>
            <person name="Lozovsky E."/>
            <person name="Lu J."/>
            <person name="Luo M."/>
            <person name="Machado C.A."/>
            <person name="Makalowski W."/>
            <person name="Marzo M."/>
            <person name="Matsuda M."/>
            <person name="Matzkin L."/>
            <person name="McAllister B."/>
            <person name="McBride C.S."/>
            <person name="McKernan B."/>
            <person name="McKernan K."/>
            <person name="Mendez-Lago M."/>
            <person name="Minx P."/>
            <person name="Mollenhauer M.U."/>
            <person name="Montooth K."/>
            <person name="Mount S.M."/>
            <person name="Mu X."/>
            <person name="Myers E."/>
            <person name="Negre B."/>
            <person name="Newfeld S."/>
            <person name="Nielsen R."/>
            <person name="Noor M.A."/>
            <person name="O'Grady P."/>
            <person name="Pachter L."/>
            <person name="Papaceit M."/>
            <person name="Parisi M.J."/>
            <person name="Parisi M."/>
            <person name="Parts L."/>
            <person name="Pedersen J.S."/>
            <person name="Pesole G."/>
            <person name="Phillippy A.M."/>
            <person name="Ponting C.P."/>
            <person name="Pop M."/>
            <person name="Porcelli D."/>
            <person name="Powell J.R."/>
            <person name="Prohaska S."/>
            <person name="Pruitt K."/>
            <person name="Puig M."/>
            <person name="Quesneville H."/>
            <person name="Ram K.R."/>
            <person name="Rand D."/>
            <person name="Rasmussen M.D."/>
            <person name="Reed L.K."/>
            <person name="Reenan R."/>
            <person name="Reily A."/>
            <person name="Remington K.A."/>
            <person name="Rieger T.T."/>
            <person name="Ritchie M.G."/>
            <person name="Robin C."/>
            <person name="Rogers Y.H."/>
            <person name="Rohde C."/>
            <person name="Rozas J."/>
            <person name="Rubenfield M.J."/>
            <person name="Ruiz A."/>
            <person name="Russo S."/>
            <person name="Salzberg S.L."/>
            <person name="Sanchez-Gracia A."/>
            <person name="Saranga D.J."/>
            <person name="Sato H."/>
            <person name="Schaeffer S.W."/>
            <person name="Schatz M.C."/>
            <person name="Schlenke T."/>
            <person name="Schwartz R."/>
            <person name="Segarra C."/>
            <person name="Singh R.S."/>
            <person name="Sirot L."/>
            <person name="Sirota M."/>
            <person name="Sisneros N.B."/>
            <person name="Smith C.D."/>
            <person name="Smith T.F."/>
            <person name="Spieth J."/>
            <person name="Stage D.E."/>
            <person name="Stark A."/>
            <person name="Stephan W."/>
            <person name="Strausberg R.L."/>
            <person name="Strempel S."/>
            <person name="Sturgill D."/>
            <person name="Sutton G."/>
            <person name="Sutton G.G."/>
            <person name="Tao W."/>
            <person name="Teichmann S."/>
            <person name="Tobari Y.N."/>
            <person name="Tomimura Y."/>
            <person name="Tsolas J.M."/>
            <person name="Valente V.L."/>
            <person name="Venter E."/>
            <person name="Venter J.C."/>
            <person name="Vicario S."/>
            <person name="Vieira F.G."/>
            <person name="Vilella A.J."/>
            <person name="Villasante A."/>
            <person name="Walenz B."/>
            <person name="Wang J."/>
            <person name="Wasserman M."/>
            <person name="Watts T."/>
            <person name="Wilson D."/>
            <person name="Wilson R.K."/>
            <person name="Wing R.A."/>
            <person name="Wolfner M.F."/>
            <person name="Wong A."/>
            <person name="Wong G.K."/>
            <person name="Wu C.I."/>
            <person name="Wu G."/>
            <person name="Yamamoto D."/>
            <person name="Yang H.P."/>
            <person name="Yang S.P."/>
            <person name="Yorke J.A."/>
            <person name="Yoshida K."/>
            <person name="Zdobnov E."/>
            <person name="Zhang P."/>
            <person name="Zhang Y."/>
            <person name="Zimin A.V."/>
            <person name="Baldwin J."/>
            <person name="Abdouelleil A."/>
            <person name="Abdulkadir J."/>
            <person name="Abebe A."/>
            <person name="Abera B."/>
            <person name="Abreu J."/>
            <person name="Acer S.C."/>
            <person name="Aftuck L."/>
            <person name="Alexander A."/>
            <person name="An P."/>
            <person name="Anderson E."/>
            <person name="Anderson S."/>
            <person name="Arachi H."/>
            <person name="Azer M."/>
            <person name="Bachantsang P."/>
            <person name="Barry A."/>
            <person name="Bayul T."/>
            <person name="Berlin A."/>
            <person name="Bessette D."/>
            <person name="Bloom T."/>
            <person name="Blye J."/>
            <person name="Boguslavskiy L."/>
            <person name="Bonnet C."/>
            <person name="Boukhgalter B."/>
            <person name="Bourzgui I."/>
            <person name="Brown A."/>
            <person name="Cahill P."/>
            <person name="Channer S."/>
            <person name="Cheshatsang Y."/>
            <person name="Chuda L."/>
            <person name="Citroen M."/>
            <person name="Collymore A."/>
            <person name="Cooke P."/>
            <person name="Costello M."/>
            <person name="D'Aco K."/>
            <person name="Daza R."/>
            <person name="De Haan G."/>
            <person name="DeGray S."/>
            <person name="DeMaso C."/>
            <person name="Dhargay N."/>
            <person name="Dooley K."/>
            <person name="Dooley E."/>
            <person name="Doricent M."/>
            <person name="Dorje P."/>
            <person name="Dorjee K."/>
            <person name="Dupes A."/>
            <person name="Elong R."/>
            <person name="Falk J."/>
            <person name="Farina A."/>
            <person name="Faro S."/>
            <person name="Ferguson D."/>
            <person name="Fisher S."/>
            <person name="Foley C.D."/>
            <person name="Franke A."/>
            <person name="Friedrich D."/>
            <person name="Gadbois L."/>
            <person name="Gearin G."/>
            <person name="Gearin C.R."/>
            <person name="Giannoukos G."/>
            <person name="Goode T."/>
            <person name="Graham J."/>
            <person name="Grandbois E."/>
            <person name="Grewal S."/>
            <person name="Gyaltsen K."/>
            <person name="Hafez N."/>
            <person name="Hagos B."/>
            <person name="Hall J."/>
            <person name="Henson C."/>
            <person name="Hollinger A."/>
            <person name="Honan T."/>
            <person name="Huard M.D."/>
            <person name="Hughes L."/>
            <person name="Hurhula B."/>
            <person name="Husby M.E."/>
            <person name="Kamat A."/>
            <person name="Kanga B."/>
            <person name="Kashin S."/>
            <person name="Khazanovich D."/>
            <person name="Kisner P."/>
            <person name="Lance K."/>
            <person name="Lara M."/>
            <person name="Lee W."/>
            <person name="Lennon N."/>
            <person name="Letendre F."/>
            <person name="LeVine R."/>
            <person name="Lipovsky A."/>
            <person name="Liu X."/>
            <person name="Liu J."/>
            <person name="Liu S."/>
            <person name="Lokyitsang T."/>
            <person name="Lokyitsang Y."/>
            <person name="Lubonja R."/>
            <person name="Lui A."/>
            <person name="MacDonald P."/>
            <person name="Magnisalis V."/>
            <person name="Maru K."/>
            <person name="Matthews C."/>
            <person name="McCusker W."/>
            <person name="McDonough S."/>
            <person name="Mehta T."/>
            <person name="Meldrim J."/>
            <person name="Meneus L."/>
            <person name="Mihai O."/>
            <person name="Mihalev A."/>
            <person name="Mihova T."/>
            <person name="Mittelman R."/>
            <person name="Mlenga V."/>
            <person name="Montmayeur A."/>
            <person name="Mulrain L."/>
            <person name="Navidi A."/>
            <person name="Naylor J."/>
            <person name="Negash T."/>
            <person name="Nguyen T."/>
            <person name="Nguyen N."/>
            <person name="Nicol R."/>
            <person name="Norbu C."/>
            <person name="Norbu N."/>
            <person name="Novod N."/>
            <person name="O'Neill B."/>
            <person name="Osman S."/>
            <person name="Markiewicz E."/>
            <person name="Oyono O.L."/>
            <person name="Patti C."/>
            <person name="Phunkhang P."/>
            <person name="Pierre F."/>
            <person name="Priest M."/>
            <person name="Raghuraman S."/>
            <person name="Rege F."/>
            <person name="Reyes R."/>
            <person name="Rise C."/>
            <person name="Rogov P."/>
            <person name="Ross K."/>
            <person name="Ryan E."/>
            <person name="Settipalli S."/>
            <person name="Shea T."/>
            <person name="Sherpa N."/>
            <person name="Shi L."/>
            <person name="Shih D."/>
            <person name="Sparrow T."/>
            <person name="Spaulding J."/>
            <person name="Stalker J."/>
            <person name="Stange-Thomann N."/>
            <person name="Stavropoulos S."/>
            <person name="Stone C."/>
            <person name="Strader C."/>
            <person name="Tesfaye S."/>
            <person name="Thomson T."/>
            <person name="Thoulutsang Y."/>
            <person name="Thoulutsang D."/>
            <person name="Topham K."/>
            <person name="Topping I."/>
            <person name="Tsamla T."/>
            <person name="Vassiliev H."/>
            <person name="Vo A."/>
            <person name="Wangchuk T."/>
            <person name="Wangdi T."/>
            <person name="Weiand M."/>
            <person name="Wilkinson J."/>
            <person name="Wilson A."/>
            <person name="Yadav S."/>
            <person name="Young G."/>
            <person name="Yu Q."/>
            <person name="Zembek L."/>
            <person name="Zhong D."/>
            <person name="Zimmer A."/>
            <person name="Zwirko Z."/>
            <person name="Jaffe D.B."/>
            <person name="Alvarez P."/>
            <person name="Brockman W."/>
            <person name="Butler J."/>
            <person name="Chin C."/>
            <person name="Gnerre S."/>
            <person name="Grabherr M."/>
            <person name="Kleber M."/>
            <person name="Mauceli E."/>
            <person name="MacCallum I."/>
        </authorList>
    </citation>
    <scope>NUCLEOTIDE SEQUENCE [LARGE SCALE GENOMIC DNA]</scope>
    <source>
        <strain evidence="3">MSH-3 / Tucson 14011-0111.49</strain>
    </source>
</reference>
<name>B4HD03_DROPE</name>
<feature type="compositionally biased region" description="Basic and acidic residues" evidence="1">
    <location>
        <begin position="68"/>
        <end position="78"/>
    </location>
</feature>
<dbReference type="OMA" id="WINIGHT"/>
<organism evidence="3">
    <name type="scientific">Drosophila persimilis</name>
    <name type="common">Fruit fly</name>
    <dbReference type="NCBI Taxonomy" id="7234"/>
    <lineage>
        <taxon>Eukaryota</taxon>
        <taxon>Metazoa</taxon>
        <taxon>Ecdysozoa</taxon>
        <taxon>Arthropoda</taxon>
        <taxon>Hexapoda</taxon>
        <taxon>Insecta</taxon>
        <taxon>Pterygota</taxon>
        <taxon>Neoptera</taxon>
        <taxon>Endopterygota</taxon>
        <taxon>Diptera</taxon>
        <taxon>Brachycera</taxon>
        <taxon>Muscomorpha</taxon>
        <taxon>Ephydroidea</taxon>
        <taxon>Drosophilidae</taxon>
        <taxon>Drosophila</taxon>
        <taxon>Sophophora</taxon>
    </lineage>
</organism>
<gene>
    <name evidence="2" type="primary">Dper\GL13200</name>
    <name evidence="2" type="ORF">Dper_GL13200</name>
</gene>
<dbReference type="HOGENOM" id="CLU_2443155_0_0_1"/>
<keyword evidence="3" id="KW-1185">Reference proteome</keyword>